<evidence type="ECO:0000313" key="2">
    <source>
        <dbReference type="EMBL" id="GAM42980.1"/>
    </source>
</evidence>
<dbReference type="Proteomes" id="UP000053095">
    <property type="component" value="Unassembled WGS sequence"/>
</dbReference>
<dbReference type="EMBL" id="DF933840">
    <property type="protein sequence ID" value="GAM42980.1"/>
    <property type="molecule type" value="Genomic_DNA"/>
</dbReference>
<feature type="compositionally biased region" description="Acidic residues" evidence="1">
    <location>
        <begin position="547"/>
        <end position="557"/>
    </location>
</feature>
<accession>A0A478ECY7</accession>
<dbReference type="AlphaFoldDB" id="A0A478ECY7"/>
<protein>
    <submittedName>
        <fullName evidence="2">Nuclear RNA binding protein</fullName>
    </submittedName>
</protein>
<feature type="region of interest" description="Disordered" evidence="1">
    <location>
        <begin position="103"/>
        <end position="124"/>
    </location>
</feature>
<gene>
    <name evidence="2" type="ORF">TCE0_044r17423</name>
</gene>
<reference evidence="3" key="1">
    <citation type="journal article" date="2015" name="Genome Announc.">
        <title>Draft genome sequence of Talaromyces cellulolyticus strain Y-94, a source of lignocellulosic biomass-degrading enzymes.</title>
        <authorList>
            <person name="Fujii T."/>
            <person name="Koike H."/>
            <person name="Sawayama S."/>
            <person name="Yano S."/>
            <person name="Inoue H."/>
        </authorList>
    </citation>
    <scope>NUCLEOTIDE SEQUENCE [LARGE SCALE GENOMIC DNA]</scope>
    <source>
        <strain evidence="3">Y-94</strain>
    </source>
</reference>
<feature type="compositionally biased region" description="Low complexity" evidence="1">
    <location>
        <begin position="628"/>
        <end position="638"/>
    </location>
</feature>
<proteinExistence type="predicted"/>
<feature type="region of interest" description="Disordered" evidence="1">
    <location>
        <begin position="1"/>
        <end position="43"/>
    </location>
</feature>
<feature type="region of interest" description="Disordered" evidence="1">
    <location>
        <begin position="415"/>
        <end position="442"/>
    </location>
</feature>
<keyword evidence="3" id="KW-1185">Reference proteome</keyword>
<feature type="compositionally biased region" description="Polar residues" evidence="1">
    <location>
        <begin position="600"/>
        <end position="613"/>
    </location>
</feature>
<feature type="region of interest" description="Disordered" evidence="1">
    <location>
        <begin position="276"/>
        <end position="295"/>
    </location>
</feature>
<evidence type="ECO:0000313" key="3">
    <source>
        <dbReference type="Proteomes" id="UP000053095"/>
    </source>
</evidence>
<evidence type="ECO:0000256" key="1">
    <source>
        <dbReference type="SAM" id="MobiDB-lite"/>
    </source>
</evidence>
<feature type="compositionally biased region" description="Polar residues" evidence="1">
    <location>
        <begin position="240"/>
        <end position="252"/>
    </location>
</feature>
<feature type="compositionally biased region" description="Basic and acidic residues" evidence="1">
    <location>
        <begin position="227"/>
        <end position="237"/>
    </location>
</feature>
<name>A0A478ECY7_TALPI</name>
<organism evidence="2 3">
    <name type="scientific">Talaromyces pinophilus</name>
    <name type="common">Penicillium pinophilum</name>
    <dbReference type="NCBI Taxonomy" id="128442"/>
    <lineage>
        <taxon>Eukaryota</taxon>
        <taxon>Fungi</taxon>
        <taxon>Dikarya</taxon>
        <taxon>Ascomycota</taxon>
        <taxon>Pezizomycotina</taxon>
        <taxon>Eurotiomycetes</taxon>
        <taxon>Eurotiomycetidae</taxon>
        <taxon>Eurotiales</taxon>
        <taxon>Trichocomaceae</taxon>
        <taxon>Talaromyces</taxon>
        <taxon>Talaromyces sect. Talaromyces</taxon>
    </lineage>
</organism>
<feature type="compositionally biased region" description="Basic and acidic residues" evidence="1">
    <location>
        <begin position="432"/>
        <end position="442"/>
    </location>
</feature>
<feature type="region of interest" description="Disordered" evidence="1">
    <location>
        <begin position="513"/>
        <end position="683"/>
    </location>
</feature>
<feature type="region of interest" description="Disordered" evidence="1">
    <location>
        <begin position="211"/>
        <end position="258"/>
    </location>
</feature>
<feature type="region of interest" description="Disordered" evidence="1">
    <location>
        <begin position="180"/>
        <end position="199"/>
    </location>
</feature>
<sequence>MDTEKKSMDQDAEADPLLQKSLVLGHSDDSDNQSDNLEGDATFTDTDNEYRYRYAYGHHHHNRHRHGYGYGYGYQRLSMMSTTATMTASNSLNKRKFVPAAAADLSDDTSDTSGRFDDADESDMQLEPAPVVAVAAAAAVVVEEVEDSKSVHSAKRGRSNGWPLQSEIAYDENGMKIDLSARRNTPTPTRGKSRSRASPVLRIRRSRFIEGSMNDRVSEKPPSIYFQDDRRQTKGEDMGQSYTQGPSQGASTENKKLEKRSSGIFRFGKAIASAFHPFGGSKPSNNKPEQDSVAKQKEIMKQRQLKAEKAYAELKKSGYKGTVINPNVHFKNQVDAGIADETWKSIQEKMGYKLPDESRISQDDTLVGVPGDGLGPMSPPDRGVSKLKSFSELRKRTSNLSVPALRFRDVSPMSMRSSMERDVEQDNNVHQPVERRQSRKELHKQAKLLKRVSNLEDKLERARRELREYVPDGNNQMPIPTICVDDEHDRQYGPGTLPTLLSERLLEAGYVQGGMQGTSQRTTKWPPADSLSRKRRSPVPTPVGAVDDTDDVEEYDADCGKPAVDDEGKPRLHNKLKSARDKRASSLTTKASQRLKAKQSSRNLRAVANATTPTKEEGNFLQEQEGNTSTTTTTPTPSAQKKSKAWTHYGSDYENIPPVPPVPKELLSSKSPSNPPSKEKNVLSTIKARIPSKEFSWPEGIF</sequence>